<evidence type="ECO:0000313" key="11">
    <source>
        <dbReference type="Proteomes" id="UP000652761"/>
    </source>
</evidence>
<evidence type="ECO:0000256" key="5">
    <source>
        <dbReference type="ARBA" id="ARBA00023136"/>
    </source>
</evidence>
<reference evidence="10" key="1">
    <citation type="submission" date="2017-07" db="EMBL/GenBank/DDBJ databases">
        <title>Taro Niue Genome Assembly and Annotation.</title>
        <authorList>
            <person name="Atibalentja N."/>
            <person name="Keating K."/>
            <person name="Fields C.J."/>
        </authorList>
    </citation>
    <scope>NUCLEOTIDE SEQUENCE</scope>
    <source>
        <strain evidence="10">Niue_2</strain>
        <tissue evidence="10">Leaf</tissue>
    </source>
</reference>
<proteinExistence type="predicted"/>
<keyword evidence="5" id="KW-0472">Membrane</keyword>
<evidence type="ECO:0000256" key="1">
    <source>
        <dbReference type="ARBA" id="ARBA00004609"/>
    </source>
</evidence>
<dbReference type="SMART" id="SM00768">
    <property type="entry name" value="X8"/>
    <property type="match status" value="1"/>
</dbReference>
<keyword evidence="7" id="KW-0325">Glycoprotein</keyword>
<sequence length="116" mass="12900">MKTASSASTWAPLFLLVLMLVPARADLEYQRQWCIADEQTPDEVLQMALDWACGKGGANCSMIQENQSCYLPNTIRDHASCAFNSYYQNFKNKGGSCYFNAAAMITESDPNILEEA</sequence>
<evidence type="ECO:0000259" key="9">
    <source>
        <dbReference type="SMART" id="SM00768"/>
    </source>
</evidence>
<evidence type="ECO:0000256" key="7">
    <source>
        <dbReference type="ARBA" id="ARBA00023180"/>
    </source>
</evidence>
<feature type="signal peptide" evidence="8">
    <location>
        <begin position="1"/>
        <end position="25"/>
    </location>
</feature>
<evidence type="ECO:0000256" key="4">
    <source>
        <dbReference type="ARBA" id="ARBA00022729"/>
    </source>
</evidence>
<keyword evidence="2" id="KW-1003">Cell membrane</keyword>
<feature type="chain" id="PRO_5032934950" description="X8 domain-containing protein" evidence="8">
    <location>
        <begin position="26"/>
        <end position="116"/>
    </location>
</feature>
<dbReference type="FunFam" id="1.20.58.1040:FF:000001">
    <property type="entry name" value="Glucan endo-1,3-beta-glucosidase 4"/>
    <property type="match status" value="1"/>
</dbReference>
<dbReference type="InterPro" id="IPR044788">
    <property type="entry name" value="X8_dom_prot"/>
</dbReference>
<dbReference type="OrthoDB" id="2019109at2759"/>
<keyword evidence="3" id="KW-0336">GPI-anchor</keyword>
<comment type="caution">
    <text evidence="10">The sequence shown here is derived from an EMBL/GenBank/DDBJ whole genome shotgun (WGS) entry which is preliminary data.</text>
</comment>
<protein>
    <recommendedName>
        <fullName evidence="9">X8 domain-containing protein</fullName>
    </recommendedName>
</protein>
<evidence type="ECO:0000313" key="10">
    <source>
        <dbReference type="EMBL" id="MQM14880.1"/>
    </source>
</evidence>
<keyword evidence="6" id="KW-1015">Disulfide bond</keyword>
<gene>
    <name evidence="10" type="ORF">Taro_047815</name>
</gene>
<evidence type="ECO:0000256" key="8">
    <source>
        <dbReference type="SAM" id="SignalP"/>
    </source>
</evidence>
<dbReference type="PANTHER" id="PTHR31044:SF35">
    <property type="entry name" value="GLUCAN ENDO-1,3-BETA-GLUCOSIDASE 4-LIKE"/>
    <property type="match status" value="1"/>
</dbReference>
<keyword evidence="11" id="KW-1185">Reference proteome</keyword>
<dbReference type="InterPro" id="IPR012946">
    <property type="entry name" value="X8"/>
</dbReference>
<evidence type="ECO:0000256" key="3">
    <source>
        <dbReference type="ARBA" id="ARBA00022622"/>
    </source>
</evidence>
<keyword evidence="4 8" id="KW-0732">Signal</keyword>
<accession>A0A843X812</accession>
<dbReference type="GO" id="GO:0005886">
    <property type="term" value="C:plasma membrane"/>
    <property type="evidence" value="ECO:0007669"/>
    <property type="project" value="UniProtKB-SubCell"/>
</dbReference>
<comment type="subcellular location">
    <subcellularLocation>
        <location evidence="1">Cell membrane</location>
        <topology evidence="1">Lipid-anchor</topology>
        <topology evidence="1">GPI-anchor</topology>
    </subcellularLocation>
</comment>
<dbReference type="Proteomes" id="UP000652761">
    <property type="component" value="Unassembled WGS sequence"/>
</dbReference>
<organism evidence="10 11">
    <name type="scientific">Colocasia esculenta</name>
    <name type="common">Wild taro</name>
    <name type="synonym">Arum esculentum</name>
    <dbReference type="NCBI Taxonomy" id="4460"/>
    <lineage>
        <taxon>Eukaryota</taxon>
        <taxon>Viridiplantae</taxon>
        <taxon>Streptophyta</taxon>
        <taxon>Embryophyta</taxon>
        <taxon>Tracheophyta</taxon>
        <taxon>Spermatophyta</taxon>
        <taxon>Magnoliopsida</taxon>
        <taxon>Liliopsida</taxon>
        <taxon>Araceae</taxon>
        <taxon>Aroideae</taxon>
        <taxon>Colocasieae</taxon>
        <taxon>Colocasia</taxon>
    </lineage>
</organism>
<dbReference type="PANTHER" id="PTHR31044">
    <property type="entry name" value="BETA-1,3 GLUCANASE"/>
    <property type="match status" value="1"/>
</dbReference>
<dbReference type="AlphaFoldDB" id="A0A843X812"/>
<evidence type="ECO:0000256" key="2">
    <source>
        <dbReference type="ARBA" id="ARBA00022475"/>
    </source>
</evidence>
<dbReference type="Gene3D" id="1.20.58.1040">
    <property type="match status" value="1"/>
</dbReference>
<feature type="domain" description="X8" evidence="9">
    <location>
        <begin position="32"/>
        <end position="116"/>
    </location>
</feature>
<dbReference type="GO" id="GO:0098552">
    <property type="term" value="C:side of membrane"/>
    <property type="evidence" value="ECO:0007669"/>
    <property type="project" value="UniProtKB-KW"/>
</dbReference>
<dbReference type="GO" id="GO:0009506">
    <property type="term" value="C:plasmodesma"/>
    <property type="evidence" value="ECO:0007669"/>
    <property type="project" value="UniProtKB-ARBA"/>
</dbReference>
<evidence type="ECO:0000256" key="6">
    <source>
        <dbReference type="ARBA" id="ARBA00023157"/>
    </source>
</evidence>
<name>A0A843X812_COLES</name>
<dbReference type="Pfam" id="PF07983">
    <property type="entry name" value="X8"/>
    <property type="match status" value="1"/>
</dbReference>
<keyword evidence="3" id="KW-0449">Lipoprotein</keyword>
<dbReference type="EMBL" id="NMUH01006271">
    <property type="protein sequence ID" value="MQM14880.1"/>
    <property type="molecule type" value="Genomic_DNA"/>
</dbReference>